<proteinExistence type="predicted"/>
<name>V5WFK4_9SPIO</name>
<sequence length="297" mass="33139">MFVPAERRDSRARAQAMMRWILFLTALFAIFLFNSFRWPENAEVVTEFASTGSPLASGRPAPFLALSSPGGYSRSSDSPVLFQGNLPNGLGFIQAYADAQGYVEVFGNLNGKALQPDSGDLPTMGMNSWSELSKPLIYLILDHRRHQVVNPELFMPNPAGNAPPSLRRMIFRTPESVNEEEQNGIELWSWYRRADIPHGEYILSLDTADGRFEWNDVGRLFSVRLYVNGQLQYIQGNSYFVEDEGGIRLFPGESGDFRSIPISLRPGKNIIEVYLEDAKGLSQAYEFTIDGGAPGAQ</sequence>
<dbReference type="HOGENOM" id="CLU_936550_0_0_12"/>
<organism evidence="1 2">
    <name type="scientific">Salinispira pacifica</name>
    <dbReference type="NCBI Taxonomy" id="1307761"/>
    <lineage>
        <taxon>Bacteria</taxon>
        <taxon>Pseudomonadati</taxon>
        <taxon>Spirochaetota</taxon>
        <taxon>Spirochaetia</taxon>
        <taxon>Spirochaetales</taxon>
        <taxon>Spirochaetaceae</taxon>
        <taxon>Salinispira</taxon>
    </lineage>
</organism>
<gene>
    <name evidence="1" type="ORF">L21SP2_1150</name>
</gene>
<dbReference type="RefSeq" id="WP_024267477.1">
    <property type="nucleotide sequence ID" value="NC_023035.1"/>
</dbReference>
<dbReference type="STRING" id="1307761.L21SP2_1150"/>
<dbReference type="AlphaFoldDB" id="V5WFK4"/>
<evidence type="ECO:0000313" key="2">
    <source>
        <dbReference type="Proteomes" id="UP000018680"/>
    </source>
</evidence>
<dbReference type="KEGG" id="slr:L21SP2_1150"/>
<keyword evidence="2" id="KW-1185">Reference proteome</keyword>
<dbReference type="Proteomes" id="UP000018680">
    <property type="component" value="Chromosome"/>
</dbReference>
<accession>V5WFK4</accession>
<protein>
    <submittedName>
        <fullName evidence="1">Uncharacterized protein</fullName>
    </submittedName>
</protein>
<dbReference type="EMBL" id="CP006939">
    <property type="protein sequence ID" value="AHC14553.1"/>
    <property type="molecule type" value="Genomic_DNA"/>
</dbReference>
<evidence type="ECO:0000313" key="1">
    <source>
        <dbReference type="EMBL" id="AHC14553.1"/>
    </source>
</evidence>
<reference evidence="1 2" key="1">
    <citation type="journal article" date="2015" name="Stand. Genomic Sci.">
        <title>Complete genome sequence and description of Salinispira pacifica gen. nov., sp. nov., a novel spirochaete isolated form a hypersaline microbial mat.</title>
        <authorList>
            <person name="Ben Hania W."/>
            <person name="Joseph M."/>
            <person name="Schumann P."/>
            <person name="Bunk B."/>
            <person name="Fiebig A."/>
            <person name="Sproer C."/>
            <person name="Klenk H.P."/>
            <person name="Fardeau M.L."/>
            <person name="Spring S."/>
        </authorList>
    </citation>
    <scope>NUCLEOTIDE SEQUENCE [LARGE SCALE GENOMIC DNA]</scope>
    <source>
        <strain evidence="1 2">L21-RPul-D2</strain>
    </source>
</reference>